<reference evidence="6 7" key="1">
    <citation type="submission" date="2022-11" db="EMBL/GenBank/DDBJ databases">
        <title>The characterization of three novel Bacteroidetes species and genomic analysis of their roles in tidal elemental geochemical cycles.</title>
        <authorList>
            <person name="Ma K."/>
        </authorList>
    </citation>
    <scope>NUCLEOTIDE SEQUENCE [LARGE SCALE GENOMIC DNA]</scope>
    <source>
        <strain evidence="6 7">M17</strain>
    </source>
</reference>
<dbReference type="SMART" id="SM00419">
    <property type="entry name" value="HTH_CRP"/>
    <property type="match status" value="1"/>
</dbReference>
<dbReference type="PANTHER" id="PTHR24567:SF28">
    <property type="entry name" value="LISTERIOLYSIN REGULATORY PROTEIN"/>
    <property type="match status" value="1"/>
</dbReference>
<evidence type="ECO:0000256" key="2">
    <source>
        <dbReference type="ARBA" id="ARBA00023125"/>
    </source>
</evidence>
<dbReference type="Pfam" id="PF00027">
    <property type="entry name" value="cNMP_binding"/>
    <property type="match status" value="1"/>
</dbReference>
<dbReference type="PRINTS" id="PR00034">
    <property type="entry name" value="HTHCRP"/>
</dbReference>
<evidence type="ECO:0000259" key="4">
    <source>
        <dbReference type="PROSITE" id="PS50042"/>
    </source>
</evidence>
<sequence>MIINPVILEKYGAKPVLYKKGEILFREGCEPTHFYQVASGVVKMNNFNEEGTEFIQGMFREGESFGEPPLFGDFKYPSNAEAVTESVLWKIPKENFLNLLKDNFDLHLKFCSILSQRLQFKAMIAKEISTNTPEHRILTLIEYFQKKSSKAANCPFFEVPFTRQQIADMTGLRVETVIRTIKALTKENKLQIINRKVFYPAEKELAGH</sequence>
<dbReference type="PROSITE" id="PS51063">
    <property type="entry name" value="HTH_CRP_2"/>
    <property type="match status" value="1"/>
</dbReference>
<keyword evidence="2" id="KW-0238">DNA-binding</keyword>
<dbReference type="PANTHER" id="PTHR24567">
    <property type="entry name" value="CRP FAMILY TRANSCRIPTIONAL REGULATORY PROTEIN"/>
    <property type="match status" value="1"/>
</dbReference>
<dbReference type="Pfam" id="PF13545">
    <property type="entry name" value="HTH_Crp_2"/>
    <property type="match status" value="1"/>
</dbReference>
<comment type="caution">
    <text evidence="6">The sequence shown here is derived from an EMBL/GenBank/DDBJ whole genome shotgun (WGS) entry which is preliminary data.</text>
</comment>
<organism evidence="6 7">
    <name type="scientific">Mangrovivirga halotolerans</name>
    <dbReference type="NCBI Taxonomy" id="2993936"/>
    <lineage>
        <taxon>Bacteria</taxon>
        <taxon>Pseudomonadati</taxon>
        <taxon>Bacteroidota</taxon>
        <taxon>Cytophagia</taxon>
        <taxon>Cytophagales</taxon>
        <taxon>Mangrovivirgaceae</taxon>
        <taxon>Mangrovivirga</taxon>
    </lineage>
</organism>
<gene>
    <name evidence="6" type="ORF">OO013_06785</name>
</gene>
<dbReference type="Proteomes" id="UP001209885">
    <property type="component" value="Unassembled WGS sequence"/>
</dbReference>
<keyword evidence="1" id="KW-0805">Transcription regulation</keyword>
<keyword evidence="7" id="KW-1185">Reference proteome</keyword>
<evidence type="ECO:0000256" key="3">
    <source>
        <dbReference type="ARBA" id="ARBA00023163"/>
    </source>
</evidence>
<dbReference type="InterPro" id="IPR014710">
    <property type="entry name" value="RmlC-like_jellyroll"/>
</dbReference>
<dbReference type="PROSITE" id="PS50042">
    <property type="entry name" value="CNMP_BINDING_3"/>
    <property type="match status" value="1"/>
</dbReference>
<dbReference type="InterPro" id="IPR012318">
    <property type="entry name" value="HTH_CRP"/>
</dbReference>
<evidence type="ECO:0000259" key="5">
    <source>
        <dbReference type="PROSITE" id="PS51063"/>
    </source>
</evidence>
<proteinExistence type="predicted"/>
<feature type="domain" description="Cyclic nucleotide-binding" evidence="4">
    <location>
        <begin position="1"/>
        <end position="117"/>
    </location>
</feature>
<evidence type="ECO:0000313" key="7">
    <source>
        <dbReference type="Proteomes" id="UP001209885"/>
    </source>
</evidence>
<dbReference type="RefSeq" id="WP_266055947.1">
    <property type="nucleotide sequence ID" value="NZ_JAPFQN010000004.1"/>
</dbReference>
<dbReference type="SUPFAM" id="SSF51206">
    <property type="entry name" value="cAMP-binding domain-like"/>
    <property type="match status" value="1"/>
</dbReference>
<dbReference type="Gene3D" id="2.60.120.10">
    <property type="entry name" value="Jelly Rolls"/>
    <property type="match status" value="1"/>
</dbReference>
<keyword evidence="3" id="KW-0804">Transcription</keyword>
<dbReference type="InterPro" id="IPR018490">
    <property type="entry name" value="cNMP-bd_dom_sf"/>
</dbReference>
<name>A0ABT3RQE9_9BACT</name>
<dbReference type="SUPFAM" id="SSF46785">
    <property type="entry name" value="Winged helix' DNA-binding domain"/>
    <property type="match status" value="1"/>
</dbReference>
<accession>A0ABT3RQE9</accession>
<dbReference type="CDD" id="cd00038">
    <property type="entry name" value="CAP_ED"/>
    <property type="match status" value="1"/>
</dbReference>
<evidence type="ECO:0000313" key="6">
    <source>
        <dbReference type="EMBL" id="MCX2743563.1"/>
    </source>
</evidence>
<dbReference type="InterPro" id="IPR036390">
    <property type="entry name" value="WH_DNA-bd_sf"/>
</dbReference>
<feature type="domain" description="HTH crp-type" evidence="5">
    <location>
        <begin position="131"/>
        <end position="203"/>
    </location>
</feature>
<evidence type="ECO:0000256" key="1">
    <source>
        <dbReference type="ARBA" id="ARBA00023015"/>
    </source>
</evidence>
<dbReference type="InterPro" id="IPR000595">
    <property type="entry name" value="cNMP-bd_dom"/>
</dbReference>
<protein>
    <submittedName>
        <fullName evidence="6">Crp/Fnr family transcriptional regulator</fullName>
    </submittedName>
</protein>
<dbReference type="SMART" id="SM00100">
    <property type="entry name" value="cNMP"/>
    <property type="match status" value="1"/>
</dbReference>
<dbReference type="InterPro" id="IPR050397">
    <property type="entry name" value="Env_Response_Regulators"/>
</dbReference>
<dbReference type="EMBL" id="JAPFQN010000004">
    <property type="protein sequence ID" value="MCX2743563.1"/>
    <property type="molecule type" value="Genomic_DNA"/>
</dbReference>